<evidence type="ECO:0000259" key="1">
    <source>
        <dbReference type="Pfam" id="PF13409"/>
    </source>
</evidence>
<dbReference type="InterPro" id="IPR004045">
    <property type="entry name" value="Glutathione_S-Trfase_N"/>
</dbReference>
<dbReference type="GeneID" id="19968046"/>
<protein>
    <submittedName>
        <fullName evidence="3">Uncharacterized protein</fullName>
    </submittedName>
</protein>
<evidence type="ECO:0000259" key="2">
    <source>
        <dbReference type="Pfam" id="PF22041"/>
    </source>
</evidence>
<keyword evidence="4" id="KW-1185">Reference proteome</keyword>
<proteinExistence type="predicted"/>
<evidence type="ECO:0000313" key="3">
    <source>
        <dbReference type="EMBL" id="ETN46522.1"/>
    </source>
</evidence>
<dbReference type="STRING" id="1220924.W2SCV1"/>
<accession>W2SCV1</accession>
<dbReference type="VEuPathDB" id="FungiDB:HMPREF1541_00707"/>
<feature type="domain" description="GST N-terminal" evidence="1">
    <location>
        <begin position="18"/>
        <end position="90"/>
    </location>
</feature>
<reference evidence="3 4" key="1">
    <citation type="submission" date="2013-03" db="EMBL/GenBank/DDBJ databases">
        <title>The Genome Sequence of Phialophora europaea CBS 101466.</title>
        <authorList>
            <consortium name="The Broad Institute Genomics Platform"/>
            <person name="Cuomo C."/>
            <person name="de Hoog S."/>
            <person name="Gorbushina A."/>
            <person name="Walker B."/>
            <person name="Young S.K."/>
            <person name="Zeng Q."/>
            <person name="Gargeya S."/>
            <person name="Fitzgerald M."/>
            <person name="Haas B."/>
            <person name="Abouelleil A."/>
            <person name="Allen A.W."/>
            <person name="Alvarado L."/>
            <person name="Arachchi H.M."/>
            <person name="Berlin A.M."/>
            <person name="Chapman S.B."/>
            <person name="Gainer-Dewar J."/>
            <person name="Goldberg J."/>
            <person name="Griggs A."/>
            <person name="Gujja S."/>
            <person name="Hansen M."/>
            <person name="Howarth C."/>
            <person name="Imamovic A."/>
            <person name="Ireland A."/>
            <person name="Larimer J."/>
            <person name="McCowan C."/>
            <person name="Murphy C."/>
            <person name="Pearson M."/>
            <person name="Poon T.W."/>
            <person name="Priest M."/>
            <person name="Roberts A."/>
            <person name="Saif S."/>
            <person name="Shea T."/>
            <person name="Sisk P."/>
            <person name="Sykes S."/>
            <person name="Wortman J."/>
            <person name="Nusbaum C."/>
            <person name="Birren B."/>
        </authorList>
    </citation>
    <scope>NUCLEOTIDE SEQUENCE [LARGE SCALE GENOMIC DNA]</scope>
    <source>
        <strain evidence="3 4">CBS 101466</strain>
    </source>
</reference>
<dbReference type="SUPFAM" id="SSF52833">
    <property type="entry name" value="Thioredoxin-like"/>
    <property type="match status" value="1"/>
</dbReference>
<dbReference type="EMBL" id="KB822711">
    <property type="protein sequence ID" value="ETN46522.1"/>
    <property type="molecule type" value="Genomic_DNA"/>
</dbReference>
<organism evidence="3 4">
    <name type="scientific">Cyphellophora europaea (strain CBS 101466)</name>
    <name type="common">Phialophora europaea</name>
    <dbReference type="NCBI Taxonomy" id="1220924"/>
    <lineage>
        <taxon>Eukaryota</taxon>
        <taxon>Fungi</taxon>
        <taxon>Dikarya</taxon>
        <taxon>Ascomycota</taxon>
        <taxon>Pezizomycotina</taxon>
        <taxon>Eurotiomycetes</taxon>
        <taxon>Chaetothyriomycetidae</taxon>
        <taxon>Chaetothyriales</taxon>
        <taxon>Cyphellophoraceae</taxon>
        <taxon>Cyphellophora</taxon>
    </lineage>
</organism>
<dbReference type="Pfam" id="PF22041">
    <property type="entry name" value="GST_C_7"/>
    <property type="match status" value="1"/>
</dbReference>
<dbReference type="eggNOG" id="ENOG502QQN3">
    <property type="taxonomic scope" value="Eukaryota"/>
</dbReference>
<dbReference type="InterPro" id="IPR036282">
    <property type="entry name" value="Glutathione-S-Trfase_C_sf"/>
</dbReference>
<name>W2SCV1_CYPE1</name>
<dbReference type="SUPFAM" id="SSF47616">
    <property type="entry name" value="GST C-terminal domain-like"/>
    <property type="match status" value="1"/>
</dbReference>
<dbReference type="OrthoDB" id="4951845at2759"/>
<dbReference type="AlphaFoldDB" id="W2SCV1"/>
<sequence>MPSEIIFFDLPSKNGRAWSLNPWKTRFVLNYKSIPYRTQWTEYPDVKPTLEKLVPPNKPGQIADYTIPAITLPSGTSLMDSFTIVEHLEAEYPSPPLHLSDPRLSTITNDLWPPIMKALRPVYVPRVGLTLLNPPSAEYFRRTREKAFNCTLEALRDDPEQGGERAWDKARPWLQKMAALYREDGGGPFLRGSEVSYADFVVLGLLLMFDRLGVLGDLVKTGGEEFQQLWDASAEWRKRDDH</sequence>
<dbReference type="InterPro" id="IPR036249">
    <property type="entry name" value="Thioredoxin-like_sf"/>
</dbReference>
<dbReference type="Gene3D" id="3.40.30.10">
    <property type="entry name" value="Glutaredoxin"/>
    <property type="match status" value="1"/>
</dbReference>
<feature type="domain" description="Glutathione S-transferase UstS-like C-terminal" evidence="2">
    <location>
        <begin position="111"/>
        <end position="212"/>
    </location>
</feature>
<evidence type="ECO:0000313" key="4">
    <source>
        <dbReference type="Proteomes" id="UP000030752"/>
    </source>
</evidence>
<gene>
    <name evidence="3" type="ORF">HMPREF1541_00707</name>
</gene>
<dbReference type="Proteomes" id="UP000030752">
    <property type="component" value="Unassembled WGS sequence"/>
</dbReference>
<dbReference type="HOGENOM" id="CLU_011226_4_3_1"/>
<dbReference type="Gene3D" id="1.20.1050.10">
    <property type="match status" value="1"/>
</dbReference>
<dbReference type="InParanoid" id="W2SCV1"/>
<dbReference type="InterPro" id="IPR054416">
    <property type="entry name" value="GST_UstS-like_C"/>
</dbReference>
<dbReference type="RefSeq" id="XP_008711234.1">
    <property type="nucleotide sequence ID" value="XM_008713012.1"/>
</dbReference>
<dbReference type="Pfam" id="PF13409">
    <property type="entry name" value="GST_N_2"/>
    <property type="match status" value="1"/>
</dbReference>